<dbReference type="OrthoDB" id="5292493at2"/>
<name>A0A1G6N8V0_9BACT</name>
<keyword evidence="3" id="KW-0472">Membrane</keyword>
<dbReference type="SUPFAM" id="SSF63825">
    <property type="entry name" value="YWTD domain"/>
    <property type="match status" value="1"/>
</dbReference>
<dbReference type="RefSeq" id="WP_087939528.1">
    <property type="nucleotide sequence ID" value="NZ_FNAC01000003.1"/>
</dbReference>
<keyword evidence="5" id="KW-1185">Reference proteome</keyword>
<dbReference type="InterPro" id="IPR009722">
    <property type="entry name" value="YjiK/CarP"/>
</dbReference>
<evidence type="ECO:0000256" key="1">
    <source>
        <dbReference type="ARBA" id="ARBA00004236"/>
    </source>
</evidence>
<evidence type="ECO:0000313" key="5">
    <source>
        <dbReference type="Proteomes" id="UP000199060"/>
    </source>
</evidence>
<dbReference type="Pfam" id="PF06977">
    <property type="entry name" value="SdiA-regulated"/>
    <property type="match status" value="1"/>
</dbReference>
<evidence type="ECO:0000256" key="3">
    <source>
        <dbReference type="ARBA" id="ARBA00023136"/>
    </source>
</evidence>
<accession>A0A1G6N8V0</accession>
<evidence type="ECO:0000256" key="2">
    <source>
        <dbReference type="ARBA" id="ARBA00022475"/>
    </source>
</evidence>
<dbReference type="AlphaFoldDB" id="A0A1G6N8V0"/>
<dbReference type="EMBL" id="FNAC01000003">
    <property type="protein sequence ID" value="SDC64121.1"/>
    <property type="molecule type" value="Genomic_DNA"/>
</dbReference>
<dbReference type="GO" id="GO:0005886">
    <property type="term" value="C:plasma membrane"/>
    <property type="evidence" value="ECO:0007669"/>
    <property type="project" value="UniProtKB-SubCell"/>
</dbReference>
<sequence length="283" mass="32733">MNTAKISLLSALLLTQCAEKRDFSQDYSLPQGYQLEQHTTLYLPDALEEISGLEWKDNGELWGIEDESSILYQIDPESGKILKKQKFSKNKDIEDLLVYRDTAYVLQSNGDLYEVSAPMTDDFLTRRYDFPIDQKRDFEAIVTLDTEPSLLLFCKVCKWDKNPSRSSVYRFDLVSKTYQTDPYMVLKREDLQAAFPEKDLSQVKMQPAAAAIHPITRELYLMSSTDRWLLVMSQQGDFLEFHQLPASYFKQPEGITFDAKGNLYISNEARDGRPNILLFPYQP</sequence>
<proteinExistence type="predicted"/>
<organism evidence="4 5">
    <name type="scientific">Algoriphagus faecimaris</name>
    <dbReference type="NCBI Taxonomy" id="686796"/>
    <lineage>
        <taxon>Bacteria</taxon>
        <taxon>Pseudomonadati</taxon>
        <taxon>Bacteroidota</taxon>
        <taxon>Cytophagia</taxon>
        <taxon>Cytophagales</taxon>
        <taxon>Cyclobacteriaceae</taxon>
        <taxon>Algoriphagus</taxon>
    </lineage>
</organism>
<dbReference type="STRING" id="686796.SAMN04488104_100320"/>
<dbReference type="Proteomes" id="UP000199060">
    <property type="component" value="Unassembled WGS sequence"/>
</dbReference>
<protein>
    <submittedName>
        <fullName evidence="4">Uncharacterized protein YjiK</fullName>
    </submittedName>
</protein>
<reference evidence="5" key="1">
    <citation type="submission" date="2016-10" db="EMBL/GenBank/DDBJ databases">
        <authorList>
            <person name="Varghese N."/>
            <person name="Submissions S."/>
        </authorList>
    </citation>
    <scope>NUCLEOTIDE SEQUENCE [LARGE SCALE GENOMIC DNA]</scope>
    <source>
        <strain evidence="5">DSM 23095</strain>
    </source>
</reference>
<keyword evidence="2" id="KW-1003">Cell membrane</keyword>
<gene>
    <name evidence="4" type="ORF">SAMN04488104_100320</name>
</gene>
<evidence type="ECO:0000313" key="4">
    <source>
        <dbReference type="EMBL" id="SDC64121.1"/>
    </source>
</evidence>
<comment type="subcellular location">
    <subcellularLocation>
        <location evidence="1">Cell membrane</location>
    </subcellularLocation>
</comment>